<reference evidence="4" key="1">
    <citation type="submission" date="2016-06" db="UniProtKB">
        <authorList>
            <consortium name="WormBaseParasite"/>
        </authorList>
    </citation>
    <scope>IDENTIFICATION</scope>
</reference>
<dbReference type="AlphaFoldDB" id="A0A183D4M6"/>
<protein>
    <submittedName>
        <fullName evidence="2 4">Uncharacterized protein</fullName>
    </submittedName>
</protein>
<keyword evidence="3" id="KW-1185">Reference proteome</keyword>
<dbReference type="WBParaSite" id="GPUH_0000367401-mRNA-1">
    <property type="protein sequence ID" value="GPUH_0000367401-mRNA-1"/>
    <property type="gene ID" value="GPUH_0000367401"/>
</dbReference>
<evidence type="ECO:0000256" key="1">
    <source>
        <dbReference type="SAM" id="Phobius"/>
    </source>
</evidence>
<evidence type="ECO:0000313" key="4">
    <source>
        <dbReference type="WBParaSite" id="GPUH_0000367401-mRNA-1"/>
    </source>
</evidence>
<evidence type="ECO:0000313" key="2">
    <source>
        <dbReference type="EMBL" id="VDK40421.1"/>
    </source>
</evidence>
<feature type="transmembrane region" description="Helical" evidence="1">
    <location>
        <begin position="95"/>
        <end position="117"/>
    </location>
</feature>
<dbReference type="EMBL" id="UYRT01006401">
    <property type="protein sequence ID" value="VDK40421.1"/>
    <property type="molecule type" value="Genomic_DNA"/>
</dbReference>
<name>A0A183D4M6_9BILA</name>
<accession>A0A183D4M6</accession>
<keyword evidence="1" id="KW-0472">Membrane</keyword>
<sequence length="123" mass="13560">MLQWKETAVTQSGTPVAGGQKTGADLFRLPHRGILICLDHIQSLLGTPANVALFQSGRIANRLPVTIFACQNEGPLSGRIAQNTGRYTVVNGVCFTLQVSIFSFVLTLLSLTLFLFYMRIFHY</sequence>
<keyword evidence="1" id="KW-1133">Transmembrane helix</keyword>
<evidence type="ECO:0000313" key="3">
    <source>
        <dbReference type="Proteomes" id="UP000271098"/>
    </source>
</evidence>
<organism evidence="4">
    <name type="scientific">Gongylonema pulchrum</name>
    <dbReference type="NCBI Taxonomy" id="637853"/>
    <lineage>
        <taxon>Eukaryota</taxon>
        <taxon>Metazoa</taxon>
        <taxon>Ecdysozoa</taxon>
        <taxon>Nematoda</taxon>
        <taxon>Chromadorea</taxon>
        <taxon>Rhabditida</taxon>
        <taxon>Spirurina</taxon>
        <taxon>Spiruromorpha</taxon>
        <taxon>Spiruroidea</taxon>
        <taxon>Gongylonematidae</taxon>
        <taxon>Gongylonema</taxon>
    </lineage>
</organism>
<dbReference type="Proteomes" id="UP000271098">
    <property type="component" value="Unassembled WGS sequence"/>
</dbReference>
<reference evidence="2 3" key="2">
    <citation type="submission" date="2018-11" db="EMBL/GenBank/DDBJ databases">
        <authorList>
            <consortium name="Pathogen Informatics"/>
        </authorList>
    </citation>
    <scope>NUCLEOTIDE SEQUENCE [LARGE SCALE GENOMIC DNA]</scope>
</reference>
<gene>
    <name evidence="2" type="ORF">GPUH_LOCUS3667</name>
</gene>
<proteinExistence type="predicted"/>
<keyword evidence="1" id="KW-0812">Transmembrane</keyword>